<keyword evidence="2" id="KW-1185">Reference proteome</keyword>
<evidence type="ECO:0000313" key="2">
    <source>
        <dbReference type="Proteomes" id="UP000561681"/>
    </source>
</evidence>
<dbReference type="Proteomes" id="UP000561681">
    <property type="component" value="Unassembled WGS sequence"/>
</dbReference>
<comment type="caution">
    <text evidence="1">The sequence shown here is derived from an EMBL/GenBank/DDBJ whole genome shotgun (WGS) entry which is preliminary data.</text>
</comment>
<gene>
    <name evidence="1" type="ORF">HNP37_001155</name>
</gene>
<reference evidence="1 2" key="1">
    <citation type="submission" date="2020-08" db="EMBL/GenBank/DDBJ databases">
        <title>Functional genomics of gut bacteria from endangered species of beetles.</title>
        <authorList>
            <person name="Carlos-Shanley C."/>
        </authorList>
    </citation>
    <scope>NUCLEOTIDE SEQUENCE [LARGE SCALE GENOMIC DNA]</scope>
    <source>
        <strain evidence="1 2">S00142</strain>
    </source>
</reference>
<name>A0A7W7IV25_9FLAO</name>
<organism evidence="1 2">
    <name type="scientific">Flavobacterium nitrogenifigens</name>
    <dbReference type="NCBI Taxonomy" id="1617283"/>
    <lineage>
        <taxon>Bacteria</taxon>
        <taxon>Pseudomonadati</taxon>
        <taxon>Bacteroidota</taxon>
        <taxon>Flavobacteriia</taxon>
        <taxon>Flavobacteriales</taxon>
        <taxon>Flavobacteriaceae</taxon>
        <taxon>Flavobacterium</taxon>
    </lineage>
</organism>
<accession>A0A7W7IV25</accession>
<dbReference type="AlphaFoldDB" id="A0A7W7IV25"/>
<protein>
    <submittedName>
        <fullName evidence="1">Uncharacterized protein</fullName>
    </submittedName>
</protein>
<proteinExistence type="predicted"/>
<evidence type="ECO:0000313" key="1">
    <source>
        <dbReference type="EMBL" id="MBB4801116.1"/>
    </source>
</evidence>
<sequence length="46" mass="5497">MYNRLNVILFYRIVLNKLTVKRLTKFYQSFSDFLGLPFTFCALTLS</sequence>
<dbReference type="EMBL" id="JACHLD010000001">
    <property type="protein sequence ID" value="MBB4801116.1"/>
    <property type="molecule type" value="Genomic_DNA"/>
</dbReference>